<dbReference type="PANTHER" id="PTHR30385:SF1">
    <property type="entry name" value="RNA POLYMERASE SIGMA-H FACTOR"/>
    <property type="match status" value="1"/>
</dbReference>
<keyword evidence="3" id="KW-0238">DNA-binding</keyword>
<dbReference type="SUPFAM" id="SSF88659">
    <property type="entry name" value="Sigma3 and sigma4 domains of RNA polymerase sigma factors"/>
    <property type="match status" value="1"/>
</dbReference>
<protein>
    <submittedName>
        <fullName evidence="7">Sigma-70 family RNA polymerase sigma factor</fullName>
    </submittedName>
</protein>
<dbReference type="InterPro" id="IPR013324">
    <property type="entry name" value="RNA_pol_sigma_r3/r4-like"/>
</dbReference>
<name>A0A974XD72_9FIRM</name>
<dbReference type="NCBIfam" id="TIGR02937">
    <property type="entry name" value="sigma70-ECF"/>
    <property type="match status" value="1"/>
</dbReference>
<keyword evidence="2" id="KW-0731">Sigma factor</keyword>
<dbReference type="GO" id="GO:0003677">
    <property type="term" value="F:DNA binding"/>
    <property type="evidence" value="ECO:0007669"/>
    <property type="project" value="UniProtKB-KW"/>
</dbReference>
<dbReference type="KEGG" id="alka:J0B03_06580"/>
<dbReference type="PANTHER" id="PTHR30385">
    <property type="entry name" value="SIGMA FACTOR F FLAGELLAR"/>
    <property type="match status" value="1"/>
</dbReference>
<evidence type="ECO:0000256" key="4">
    <source>
        <dbReference type="ARBA" id="ARBA00023163"/>
    </source>
</evidence>
<dbReference type="EMBL" id="CP071444">
    <property type="protein sequence ID" value="QSX07506.1"/>
    <property type="molecule type" value="Genomic_DNA"/>
</dbReference>
<dbReference type="SUPFAM" id="SSF88946">
    <property type="entry name" value="Sigma2 domain of RNA polymerase sigma factors"/>
    <property type="match status" value="1"/>
</dbReference>
<evidence type="ECO:0000259" key="5">
    <source>
        <dbReference type="Pfam" id="PF04542"/>
    </source>
</evidence>
<dbReference type="InterPro" id="IPR013325">
    <property type="entry name" value="RNA_pol_sigma_r2"/>
</dbReference>
<keyword evidence="8" id="KW-1185">Reference proteome</keyword>
<dbReference type="RefSeq" id="WP_207298848.1">
    <property type="nucleotide sequence ID" value="NZ_CP071444.1"/>
</dbReference>
<evidence type="ECO:0000259" key="6">
    <source>
        <dbReference type="Pfam" id="PF08281"/>
    </source>
</evidence>
<dbReference type="InterPro" id="IPR036388">
    <property type="entry name" value="WH-like_DNA-bd_sf"/>
</dbReference>
<dbReference type="InterPro" id="IPR013249">
    <property type="entry name" value="RNA_pol_sigma70_r4_t2"/>
</dbReference>
<dbReference type="InterPro" id="IPR014284">
    <property type="entry name" value="RNA_pol_sigma-70_dom"/>
</dbReference>
<gene>
    <name evidence="7" type="ORF">J0B03_06580</name>
</gene>
<dbReference type="Pfam" id="PF08281">
    <property type="entry name" value="Sigma70_r4_2"/>
    <property type="match status" value="1"/>
</dbReference>
<keyword evidence="4" id="KW-0804">Transcription</keyword>
<dbReference type="Gene3D" id="1.20.120.1810">
    <property type="match status" value="1"/>
</dbReference>
<evidence type="ECO:0000313" key="8">
    <source>
        <dbReference type="Proteomes" id="UP000663499"/>
    </source>
</evidence>
<keyword evidence="1" id="KW-0805">Transcription regulation</keyword>
<accession>A0A974XD72</accession>
<evidence type="ECO:0000313" key="7">
    <source>
        <dbReference type="EMBL" id="QSX07506.1"/>
    </source>
</evidence>
<feature type="domain" description="RNA polymerase sigma factor 70 region 4 type 2" evidence="6">
    <location>
        <begin position="156"/>
        <end position="203"/>
    </location>
</feature>
<dbReference type="GO" id="GO:0016987">
    <property type="term" value="F:sigma factor activity"/>
    <property type="evidence" value="ECO:0007669"/>
    <property type="project" value="UniProtKB-KW"/>
</dbReference>
<dbReference type="GO" id="GO:0006352">
    <property type="term" value="P:DNA-templated transcription initiation"/>
    <property type="evidence" value="ECO:0007669"/>
    <property type="project" value="InterPro"/>
</dbReference>
<evidence type="ECO:0000256" key="3">
    <source>
        <dbReference type="ARBA" id="ARBA00023125"/>
    </source>
</evidence>
<dbReference type="PIRSF" id="PIRSF002939">
    <property type="entry name" value="RNA_polymerase_sigma-H_factor"/>
    <property type="match status" value="1"/>
</dbReference>
<reference evidence="7" key="1">
    <citation type="submission" date="2021-03" db="EMBL/GenBank/DDBJ databases">
        <title>Alkalibacter marinus sp. nov., isolated from tidal flat sediment.</title>
        <authorList>
            <person name="Namirimu T."/>
            <person name="Yang J.-A."/>
            <person name="Yang S.-H."/>
            <person name="Kim Y.-J."/>
            <person name="Kwon K.K."/>
        </authorList>
    </citation>
    <scope>NUCLEOTIDE SEQUENCE</scope>
    <source>
        <strain evidence="7">ES005</strain>
    </source>
</reference>
<dbReference type="AlphaFoldDB" id="A0A974XD72"/>
<sequence>MKGTYDCTKQQDSIHEKEELALLELAAKGDNEAKDMVLRRYSHLVGFAINGYHLIGADQDDLYQEGMIGLLKAVEVYRPDRKASFRTFCQVCIRRQILTAIKRATRKKHGPLNRYVSIYKPLDGDGTMLRDVLSADRLSEPESALMYRQAVVNVKHSLAELTLLERDVLCLHMEGLSYQQIGEALERDPKAIDNALQRCKRKLAKRISGNYSSKNIRNN</sequence>
<dbReference type="Pfam" id="PF04542">
    <property type="entry name" value="Sigma70_r2"/>
    <property type="match status" value="1"/>
</dbReference>
<dbReference type="Gene3D" id="1.10.10.10">
    <property type="entry name" value="Winged helix-like DNA-binding domain superfamily/Winged helix DNA-binding domain"/>
    <property type="match status" value="1"/>
</dbReference>
<proteinExistence type="predicted"/>
<organism evidence="7 8">
    <name type="scientific">Alkalibacter rhizosphaerae</name>
    <dbReference type="NCBI Taxonomy" id="2815577"/>
    <lineage>
        <taxon>Bacteria</taxon>
        <taxon>Bacillati</taxon>
        <taxon>Bacillota</taxon>
        <taxon>Clostridia</taxon>
        <taxon>Eubacteriales</taxon>
        <taxon>Eubacteriaceae</taxon>
        <taxon>Alkalibacter</taxon>
    </lineage>
</organism>
<feature type="domain" description="RNA polymerase sigma-70 region 2" evidence="5">
    <location>
        <begin position="56"/>
        <end position="106"/>
    </location>
</feature>
<evidence type="ECO:0000256" key="1">
    <source>
        <dbReference type="ARBA" id="ARBA00023015"/>
    </source>
</evidence>
<dbReference type="Proteomes" id="UP000663499">
    <property type="component" value="Chromosome"/>
</dbReference>
<dbReference type="InterPro" id="IPR016371">
    <property type="entry name" value="RNA_pol_sigma-H_factor"/>
</dbReference>
<dbReference type="InterPro" id="IPR007627">
    <property type="entry name" value="RNA_pol_sigma70_r2"/>
</dbReference>
<evidence type="ECO:0000256" key="2">
    <source>
        <dbReference type="ARBA" id="ARBA00023082"/>
    </source>
</evidence>